<dbReference type="PANTHER" id="PTHR13326">
    <property type="entry name" value="TRNA PSEUDOURIDINE SYNTHASE D"/>
    <property type="match status" value="1"/>
</dbReference>
<dbReference type="InterPro" id="IPR011760">
    <property type="entry name" value="PsdUridine_synth_TruD_insert"/>
</dbReference>
<dbReference type="GO" id="GO:0003723">
    <property type="term" value="F:RNA binding"/>
    <property type="evidence" value="ECO:0007669"/>
    <property type="project" value="InterPro"/>
</dbReference>
<dbReference type="GO" id="GO:0009982">
    <property type="term" value="F:pseudouridine synthase activity"/>
    <property type="evidence" value="ECO:0007669"/>
    <property type="project" value="InterPro"/>
</dbReference>
<dbReference type="InterPro" id="IPR042214">
    <property type="entry name" value="TruD_catalytic"/>
</dbReference>
<dbReference type="PANTHER" id="PTHR13326:SF21">
    <property type="entry name" value="PSEUDOURIDYLATE SYNTHASE PUS7L"/>
    <property type="match status" value="1"/>
</dbReference>
<dbReference type="Pfam" id="PF01142">
    <property type="entry name" value="TruD"/>
    <property type="match status" value="1"/>
</dbReference>
<protein>
    <recommendedName>
        <fullName evidence="4">TRUD domain-containing protein</fullName>
    </recommendedName>
</protein>
<evidence type="ECO:0000256" key="3">
    <source>
        <dbReference type="SAM" id="MobiDB-lite"/>
    </source>
</evidence>
<organism evidence="5">
    <name type="scientific">Spumella elongata</name>
    <dbReference type="NCBI Taxonomy" id="89044"/>
    <lineage>
        <taxon>Eukaryota</taxon>
        <taxon>Sar</taxon>
        <taxon>Stramenopiles</taxon>
        <taxon>Ochrophyta</taxon>
        <taxon>Chrysophyceae</taxon>
        <taxon>Chromulinales</taxon>
        <taxon>Chromulinaceae</taxon>
        <taxon>Spumella</taxon>
    </lineage>
</organism>
<comment type="similarity">
    <text evidence="1">Belongs to the pseudouridine synthase TruD family.</text>
</comment>
<feature type="region of interest" description="Disordered" evidence="3">
    <location>
        <begin position="567"/>
        <end position="592"/>
    </location>
</feature>
<dbReference type="InterPro" id="IPR001656">
    <property type="entry name" value="PsdUridine_synth_TruD"/>
</dbReference>
<gene>
    <name evidence="5" type="ORF">SELO1098_LOCUS21022</name>
</gene>
<dbReference type="PROSITE" id="PS50984">
    <property type="entry name" value="TRUD"/>
    <property type="match status" value="1"/>
</dbReference>
<dbReference type="Gene3D" id="3.30.2350.20">
    <property type="entry name" value="TruD, catalytic domain"/>
    <property type="match status" value="2"/>
</dbReference>
<evidence type="ECO:0000256" key="2">
    <source>
        <dbReference type="ARBA" id="ARBA00023235"/>
    </source>
</evidence>
<dbReference type="GO" id="GO:0001522">
    <property type="term" value="P:pseudouridine synthesis"/>
    <property type="evidence" value="ECO:0007669"/>
    <property type="project" value="InterPro"/>
</dbReference>
<dbReference type="SUPFAM" id="SSF55120">
    <property type="entry name" value="Pseudouridine synthase"/>
    <property type="match status" value="1"/>
</dbReference>
<dbReference type="NCBIfam" id="TIGR00094">
    <property type="entry name" value="tRNA_TruD_broad"/>
    <property type="match status" value="1"/>
</dbReference>
<dbReference type="PIRSF" id="PIRSF037016">
    <property type="entry name" value="Pseudouridin_synth_euk_prd"/>
    <property type="match status" value="1"/>
</dbReference>
<evidence type="ECO:0000256" key="1">
    <source>
        <dbReference type="ARBA" id="ARBA00007953"/>
    </source>
</evidence>
<dbReference type="InterPro" id="IPR020103">
    <property type="entry name" value="PsdUridine_synth_cat_dom_sf"/>
</dbReference>
<evidence type="ECO:0000313" key="5">
    <source>
        <dbReference type="EMBL" id="CAE0292176.1"/>
    </source>
</evidence>
<reference evidence="5" key="1">
    <citation type="submission" date="2021-01" db="EMBL/GenBank/DDBJ databases">
        <authorList>
            <person name="Corre E."/>
            <person name="Pelletier E."/>
            <person name="Niang G."/>
            <person name="Scheremetjew M."/>
            <person name="Finn R."/>
            <person name="Kale V."/>
            <person name="Holt S."/>
            <person name="Cochrane G."/>
            <person name="Meng A."/>
            <person name="Brown T."/>
            <person name="Cohen L."/>
        </authorList>
    </citation>
    <scope>NUCLEOTIDE SEQUENCE</scope>
    <source>
        <strain evidence="5">CCAP 955/1</strain>
    </source>
</reference>
<accession>A0A7S3HDG6</accession>
<dbReference type="AlphaFoldDB" id="A0A7S3HDG6"/>
<keyword evidence="2" id="KW-0413">Isomerase</keyword>
<dbReference type="CDD" id="cd02576">
    <property type="entry name" value="PseudoU_synth_ScPUS7"/>
    <property type="match status" value="1"/>
</dbReference>
<evidence type="ECO:0000259" key="4">
    <source>
        <dbReference type="PROSITE" id="PS50984"/>
    </source>
</evidence>
<feature type="domain" description="TRUD" evidence="4">
    <location>
        <begin position="310"/>
        <end position="538"/>
    </location>
</feature>
<dbReference type="GO" id="GO:0005634">
    <property type="term" value="C:nucleus"/>
    <property type="evidence" value="ECO:0007669"/>
    <property type="project" value="TreeGrafter"/>
</dbReference>
<sequence length="652" mass="71401">MDSADGDDHAVEAFDELVGITEFANSSKSINGILKQRYSDFIVREISIKGEVSYLRDLSGKELEDKYFGKGSTNDDGAVLDSTEAKATSIINNIFEINADLKVGLDVEALTAFLVQCINSAEDCPPHYNAFPDLDKVTRTAVHKLLKGSLPDNLETVTVQVEGKSMIQMLAKHKNLQNAHKRKRAEWPSGLGNFLKFTLLKENIDTMSAVTVLNNALRCGSTGVTYSGTKDKRGVTAQKCTVYRRKPSDFTRINASNMTPTICCGDFEYVDEQAVLGDGGGNRFEIVLRALNTTVDAEIVDSCTAMQKSGFINYFGLQRFGKGGTKSHEFGKAILKADWEGCVDMLFTPRAGDRHNIARAKELYAEKDFTGALKTLPEAMFAEKCVLQKLVAKPTDFLGAYNSIQKNARLICAHAYQSYLWNKATSRRLKLHGANVIVGDLVLVSGSNGASGAVAEQNASESSSPVVSVVTVEDVASQRYTMEDVVLPLPGYESIYPENDIGTYYDELLAADGLTRRSYDDCHPAYREKGVYRRLVQYPKDFEWQVIAYDDPDAELATTEINQFRVARPSSKPADAETESKMETSAPASAEPVATASAGKYRALLVKFSLPPGTYATMLLRELTKSSTESGYQAQLSKESIVVSAPVVSVEV</sequence>
<proteinExistence type="inferred from homology"/>
<dbReference type="EMBL" id="HBIC01041036">
    <property type="protein sequence ID" value="CAE0292176.1"/>
    <property type="molecule type" value="Transcribed_RNA"/>
</dbReference>
<name>A0A7S3HDG6_9STRA</name>